<dbReference type="PROSITE" id="PS51459">
    <property type="entry name" value="FIDO"/>
    <property type="match status" value="1"/>
</dbReference>
<accession>A0AB74UME0</accession>
<dbReference type="PIRSF" id="PIRSF018297">
    <property type="entry name" value="Doc"/>
    <property type="match status" value="1"/>
</dbReference>
<dbReference type="InterPro" id="IPR003812">
    <property type="entry name" value="Fido"/>
</dbReference>
<name>A0AB74UME0_9GAMM</name>
<dbReference type="InterPro" id="IPR006440">
    <property type="entry name" value="Doc"/>
</dbReference>
<reference evidence="2" key="1">
    <citation type="submission" date="2024-10" db="EMBL/GenBank/DDBJ databases">
        <authorList>
            <person name="Lesea H.P."/>
            <person name="Kuehl J.V."/>
            <person name="Chandonia J.-M."/>
        </authorList>
    </citation>
    <scope>NUCLEOTIDE SEQUENCE</scope>
    <source>
        <strain evidence="2">FW102-FHT14D07</strain>
    </source>
</reference>
<gene>
    <name evidence="2" type="ORF">ACFYG5_11755</name>
</gene>
<proteinExistence type="predicted"/>
<sequence>MTVIIWIEKPLAIATHERQLAEHGGSAGVRDDSRLDSALARPQQGHAHDDPPPDLADLAASLAFGLARNHPFVDGNKRTVAVFCETFVLLNGGTLDADDLELYPRYLALAEGSLAEAEFAAWLRQHIKLDDKKRVNEPRKRCAC</sequence>
<dbReference type="Gene3D" id="1.20.120.1870">
    <property type="entry name" value="Fic/DOC protein, Fido domain"/>
    <property type="match status" value="1"/>
</dbReference>
<protein>
    <submittedName>
        <fullName evidence="2">Type II toxin-antitoxin system death-on-curing family toxin</fullName>
    </submittedName>
</protein>
<dbReference type="InterPro" id="IPR036597">
    <property type="entry name" value="Fido-like_dom_sf"/>
</dbReference>
<dbReference type="RefSeq" id="WP_395116921.1">
    <property type="nucleotide sequence ID" value="NZ_CP170721.1"/>
</dbReference>
<dbReference type="PANTHER" id="PTHR39426">
    <property type="entry name" value="HOMOLOGY TO DEATH-ON-CURING PROTEIN OF PHAGE P1"/>
    <property type="match status" value="1"/>
</dbReference>
<dbReference type="PANTHER" id="PTHR39426:SF1">
    <property type="entry name" value="HOMOLOGY TO DEATH-ON-CURING PROTEIN OF PHAGE P1"/>
    <property type="match status" value="1"/>
</dbReference>
<dbReference type="NCBIfam" id="TIGR01550">
    <property type="entry name" value="DOC_P1"/>
    <property type="match status" value="1"/>
</dbReference>
<dbReference type="AlphaFoldDB" id="A0AB74UME0"/>
<dbReference type="Pfam" id="PF02661">
    <property type="entry name" value="Fic"/>
    <property type="match status" value="1"/>
</dbReference>
<organism evidence="2">
    <name type="scientific">Rhodanobacter sp. FW102-FHT14D07</name>
    <dbReference type="NCBI Taxonomy" id="3351462"/>
    <lineage>
        <taxon>Bacteria</taxon>
        <taxon>Pseudomonadati</taxon>
        <taxon>Pseudomonadota</taxon>
        <taxon>Gammaproteobacteria</taxon>
        <taxon>Lysobacterales</taxon>
        <taxon>Rhodanobacteraceae</taxon>
        <taxon>Rhodanobacter</taxon>
    </lineage>
</organism>
<dbReference type="EMBL" id="CP170721">
    <property type="protein sequence ID" value="XIA17242.1"/>
    <property type="molecule type" value="Genomic_DNA"/>
</dbReference>
<dbReference type="InterPro" id="IPR053737">
    <property type="entry name" value="Type_II_TA_Toxin"/>
</dbReference>
<dbReference type="SUPFAM" id="SSF140931">
    <property type="entry name" value="Fic-like"/>
    <property type="match status" value="1"/>
</dbReference>
<feature type="domain" description="Fido" evidence="1">
    <location>
        <begin position="7"/>
        <end position="125"/>
    </location>
</feature>
<evidence type="ECO:0000313" key="2">
    <source>
        <dbReference type="EMBL" id="XIA17242.1"/>
    </source>
</evidence>
<evidence type="ECO:0000259" key="1">
    <source>
        <dbReference type="PROSITE" id="PS51459"/>
    </source>
</evidence>
<dbReference type="GO" id="GO:0016301">
    <property type="term" value="F:kinase activity"/>
    <property type="evidence" value="ECO:0007669"/>
    <property type="project" value="InterPro"/>
</dbReference>